<feature type="transmembrane region" description="Helical" evidence="1">
    <location>
        <begin position="359"/>
        <end position="379"/>
    </location>
</feature>
<dbReference type="Proteomes" id="UP000441925">
    <property type="component" value="Unassembled WGS sequence"/>
</dbReference>
<organism evidence="2 3">
    <name type="scientific">Anaerococcus porci</name>
    <dbReference type="NCBI Taxonomy" id="2652269"/>
    <lineage>
        <taxon>Bacteria</taxon>
        <taxon>Bacillati</taxon>
        <taxon>Bacillota</taxon>
        <taxon>Tissierellia</taxon>
        <taxon>Tissierellales</taxon>
        <taxon>Peptoniphilaceae</taxon>
        <taxon>Anaerococcus</taxon>
    </lineage>
</organism>
<feature type="transmembrane region" description="Helical" evidence="1">
    <location>
        <begin position="84"/>
        <end position="100"/>
    </location>
</feature>
<feature type="transmembrane region" description="Helical" evidence="1">
    <location>
        <begin position="423"/>
        <end position="441"/>
    </location>
</feature>
<keyword evidence="1" id="KW-0472">Membrane</keyword>
<accession>A0A6N7VCL6</accession>
<gene>
    <name evidence="2" type="ORF">FYJ26_01990</name>
</gene>
<feature type="transmembrane region" description="Helical" evidence="1">
    <location>
        <begin position="329"/>
        <end position="352"/>
    </location>
</feature>
<feature type="transmembrane region" description="Helical" evidence="1">
    <location>
        <begin position="54"/>
        <end position="72"/>
    </location>
</feature>
<evidence type="ECO:0000313" key="3">
    <source>
        <dbReference type="Proteomes" id="UP000441925"/>
    </source>
</evidence>
<keyword evidence="1" id="KW-1133">Transmembrane helix</keyword>
<feature type="transmembrane region" description="Helical" evidence="1">
    <location>
        <begin position="29"/>
        <end position="48"/>
    </location>
</feature>
<feature type="transmembrane region" description="Helical" evidence="1">
    <location>
        <begin position="399"/>
        <end position="416"/>
    </location>
</feature>
<dbReference type="AlphaFoldDB" id="A0A6N7VCL6"/>
<keyword evidence="3" id="KW-1185">Reference proteome</keyword>
<feature type="transmembrane region" description="Helical" evidence="1">
    <location>
        <begin position="6"/>
        <end position="22"/>
    </location>
</feature>
<name>A0A6N7VCL6_9FIRM</name>
<keyword evidence="1" id="KW-0812">Transmembrane</keyword>
<comment type="caution">
    <text evidence="2">The sequence shown here is derived from an EMBL/GenBank/DDBJ whole genome shotgun (WGS) entry which is preliminary data.</text>
</comment>
<evidence type="ECO:0008006" key="4">
    <source>
        <dbReference type="Google" id="ProtNLM"/>
    </source>
</evidence>
<feature type="transmembrane region" description="Helical" evidence="1">
    <location>
        <begin position="236"/>
        <end position="265"/>
    </location>
</feature>
<feature type="transmembrane region" description="Helical" evidence="1">
    <location>
        <begin position="182"/>
        <end position="200"/>
    </location>
</feature>
<reference evidence="2 3" key="1">
    <citation type="submission" date="2019-08" db="EMBL/GenBank/DDBJ databases">
        <title>In-depth cultivation of the pig gut microbiome towards novel bacterial diversity and tailored functional studies.</title>
        <authorList>
            <person name="Wylensek D."/>
            <person name="Hitch T.C.A."/>
            <person name="Clavel T."/>
        </authorList>
    </citation>
    <scope>NUCLEOTIDE SEQUENCE [LARGE SCALE GENOMIC DNA]</scope>
    <source>
        <strain evidence="2 3">WCA-380-WT-2B</strain>
    </source>
</reference>
<feature type="transmembrane region" description="Helical" evidence="1">
    <location>
        <begin position="144"/>
        <end position="175"/>
    </location>
</feature>
<protein>
    <recommendedName>
        <fullName evidence="4">Glycosyltransferase RgtA/B/C/D-like domain-containing protein</fullName>
    </recommendedName>
</protein>
<dbReference type="EMBL" id="VULQ01000002">
    <property type="protein sequence ID" value="MSS77200.1"/>
    <property type="molecule type" value="Genomic_DNA"/>
</dbReference>
<sequence>MLVINLILISFSFLGFSLFIKEQIKISTSFIPFLYVCVISSFVYILALFSIMKIGIYVFDIILSIYFIFIIVKKKEALLKLKDYCFFLVLLIILFLILFNKKMLHYDNFSHWARISKFLIETNRLNNEGDKYILFNTYPQMSAYFIYAIMNFFSYSEFGAMFVNGFAILSGYFVLFSKFKKNLVSVFLFFILAITVLYFNTPVNSLLVDTLISTSGFASMIYVYENDFINNKSSSLMIFPIILYTSLIKNSSVYFTILIVFYLIYKYIRKDLKLVIFSLLSLFISQRSWSFHIHKTFTEFGKHSLDIESYKTNFSLKTSEDIRLISERFINAILEQKIIFLFFIVLVIVFLLSNRKNKVLKIIISLATIYIIYQLGNYYMYLYSMPTFEAINLASFDRYSKTIDLYLILLAIYLLINKSFRNFLIISISIILLTIVTLINYKDMYNNSENIFVKNKLDQFYNSMPEHSKNILIVLNEDKIGYYKYMIGYIFQKDNTDIITKNNISSINKDDYDYVIDLSK</sequence>
<evidence type="ECO:0000256" key="1">
    <source>
        <dbReference type="SAM" id="Phobius"/>
    </source>
</evidence>
<evidence type="ECO:0000313" key="2">
    <source>
        <dbReference type="EMBL" id="MSS77200.1"/>
    </source>
</evidence>
<dbReference type="RefSeq" id="WP_154539107.1">
    <property type="nucleotide sequence ID" value="NZ_VULQ01000002.1"/>
</dbReference>
<proteinExistence type="predicted"/>